<organism evidence="2 3">
    <name type="scientific">Cymbomonas tetramitiformis</name>
    <dbReference type="NCBI Taxonomy" id="36881"/>
    <lineage>
        <taxon>Eukaryota</taxon>
        <taxon>Viridiplantae</taxon>
        <taxon>Chlorophyta</taxon>
        <taxon>Pyramimonadophyceae</taxon>
        <taxon>Pyramimonadales</taxon>
        <taxon>Pyramimonadaceae</taxon>
        <taxon>Cymbomonas</taxon>
    </lineage>
</organism>
<feature type="region of interest" description="Disordered" evidence="1">
    <location>
        <begin position="1"/>
        <end position="56"/>
    </location>
</feature>
<name>A0AAE0FQ31_9CHLO</name>
<evidence type="ECO:0000256" key="1">
    <source>
        <dbReference type="SAM" id="MobiDB-lite"/>
    </source>
</evidence>
<evidence type="ECO:0000313" key="2">
    <source>
        <dbReference type="EMBL" id="KAK3263924.1"/>
    </source>
</evidence>
<reference evidence="2 3" key="1">
    <citation type="journal article" date="2015" name="Genome Biol. Evol.">
        <title>Comparative Genomics of a Bacterivorous Green Alga Reveals Evolutionary Causalities and Consequences of Phago-Mixotrophic Mode of Nutrition.</title>
        <authorList>
            <person name="Burns J.A."/>
            <person name="Paasch A."/>
            <person name="Narechania A."/>
            <person name="Kim E."/>
        </authorList>
    </citation>
    <scope>NUCLEOTIDE SEQUENCE [LARGE SCALE GENOMIC DNA]</scope>
    <source>
        <strain evidence="2 3">PLY_AMNH</strain>
    </source>
</reference>
<dbReference type="EMBL" id="LGRX02014930">
    <property type="protein sequence ID" value="KAK3263924.1"/>
    <property type="molecule type" value="Genomic_DNA"/>
</dbReference>
<protein>
    <submittedName>
        <fullName evidence="2">Uncharacterized protein</fullName>
    </submittedName>
</protein>
<dbReference type="Proteomes" id="UP001190700">
    <property type="component" value="Unassembled WGS sequence"/>
</dbReference>
<comment type="caution">
    <text evidence="2">The sequence shown here is derived from an EMBL/GenBank/DDBJ whole genome shotgun (WGS) entry which is preliminary data.</text>
</comment>
<proteinExistence type="predicted"/>
<sequence>MRKSNIENPYRESLSARRPARAPSPTPSSRERDAPATSKAPGDNAPKATKHSKLASKPLVRSPLEIFVRVTNLPEHVQQLRPRLVAMLRARHPGAPPGKTAMAEMALWTVVGVSDVQHVMRRSVFLDFSTQFVLHPPRGDQDRRNFSIALYSLPFDCDEAEVNASPVVNGCCTPDFDLHERYHYVGEVLISWDDARNAAYGGSKREELSGYLELGLQLHRARMTVDQEDDWCGEAGEPITLALCCSAFPQPCIRTVQQEMMCGPYTPREGAPPPLEGEQQLVYRLGIAANVLVPFTFAKSHAPPSVYLRLLRLVQGDFHTVYTSQVEMAKKAVGVVSNLELLSFEDSSVEAVQKVIEYSYMAEWPEFDIKAWRLCTLNDKCQLQIQV</sequence>
<evidence type="ECO:0000313" key="3">
    <source>
        <dbReference type="Proteomes" id="UP001190700"/>
    </source>
</evidence>
<keyword evidence="3" id="KW-1185">Reference proteome</keyword>
<gene>
    <name evidence="2" type="ORF">CYMTET_27303</name>
</gene>
<accession>A0AAE0FQ31</accession>
<dbReference type="AlphaFoldDB" id="A0AAE0FQ31"/>